<evidence type="ECO:0000313" key="2">
    <source>
        <dbReference type="Proteomes" id="UP001161276"/>
    </source>
</evidence>
<gene>
    <name evidence="1" type="ORF">N5K24_12265</name>
</gene>
<sequence>MKQMDVVLDPLAGTEFVPGRTVGTFAIDPGPTQSGWCVLAGGRVLSSGVLPNAEMLERVATRIYATMAIEMIASYGMPVGREVFETCVWIGRFVQAWHDPEAVKLVYRKDVKMHLCGTTKAKDGNVRQAIIDLYPASGGGATPQIGTKAKPGPLYGVSTHAWPAIGVALTVQAQQGAM</sequence>
<comment type="caution">
    <text evidence="1">The sequence shown here is derived from an EMBL/GenBank/DDBJ whole genome shotgun (WGS) entry which is preliminary data.</text>
</comment>
<proteinExistence type="predicted"/>
<evidence type="ECO:0000313" key="1">
    <source>
        <dbReference type="EMBL" id="MDH2051178.1"/>
    </source>
</evidence>
<protein>
    <submittedName>
        <fullName evidence="1">Uncharacterized protein</fullName>
    </submittedName>
</protein>
<dbReference type="Proteomes" id="UP001161276">
    <property type="component" value="Unassembled WGS sequence"/>
</dbReference>
<dbReference type="AlphaFoldDB" id="A0AA42W9K6"/>
<organism evidence="1 2">
    <name type="scientific">Achromobacter marplatensis</name>
    <dbReference type="NCBI Taxonomy" id="470868"/>
    <lineage>
        <taxon>Bacteria</taxon>
        <taxon>Pseudomonadati</taxon>
        <taxon>Pseudomonadota</taxon>
        <taxon>Betaproteobacteria</taxon>
        <taxon>Burkholderiales</taxon>
        <taxon>Alcaligenaceae</taxon>
        <taxon>Achromobacter</taxon>
    </lineage>
</organism>
<reference evidence="1" key="1">
    <citation type="submission" date="2022-09" db="EMBL/GenBank/DDBJ databases">
        <title>Intensive care unit water sources are persistently colonized with multi-drug resistant bacteria and are the site of extensive horizontal gene transfer of antibiotic resistance genes.</title>
        <authorList>
            <person name="Diorio-Toth L."/>
        </authorList>
    </citation>
    <scope>NUCLEOTIDE SEQUENCE</scope>
    <source>
        <strain evidence="1">GD03676</strain>
    </source>
</reference>
<name>A0AA42W9K6_9BURK</name>
<accession>A0AA42W9K6</accession>
<dbReference type="RefSeq" id="WP_280026896.1">
    <property type="nucleotide sequence ID" value="NZ_JAOCKG010000004.1"/>
</dbReference>
<dbReference type="EMBL" id="JAOCKG010000004">
    <property type="protein sequence ID" value="MDH2051178.1"/>
    <property type="molecule type" value="Genomic_DNA"/>
</dbReference>